<feature type="region of interest" description="Disordered" evidence="6">
    <location>
        <begin position="196"/>
        <end position="215"/>
    </location>
</feature>
<dbReference type="SMART" id="SM00432">
    <property type="entry name" value="MADS"/>
    <property type="match status" value="1"/>
</dbReference>
<gene>
    <name evidence="8" type="ORF">DEO72_LG9g365</name>
</gene>
<dbReference type="AlphaFoldDB" id="A0A4D6MXJ5"/>
<dbReference type="Proteomes" id="UP000501690">
    <property type="component" value="Linkage Group LG9"/>
</dbReference>
<organism evidence="8 9">
    <name type="scientific">Vigna unguiculata</name>
    <name type="common">Cowpea</name>
    <dbReference type="NCBI Taxonomy" id="3917"/>
    <lineage>
        <taxon>Eukaryota</taxon>
        <taxon>Viridiplantae</taxon>
        <taxon>Streptophyta</taxon>
        <taxon>Embryophyta</taxon>
        <taxon>Tracheophyta</taxon>
        <taxon>Spermatophyta</taxon>
        <taxon>Magnoliopsida</taxon>
        <taxon>eudicotyledons</taxon>
        <taxon>Gunneridae</taxon>
        <taxon>Pentapetalae</taxon>
        <taxon>rosids</taxon>
        <taxon>fabids</taxon>
        <taxon>Fabales</taxon>
        <taxon>Fabaceae</taxon>
        <taxon>Papilionoideae</taxon>
        <taxon>50 kb inversion clade</taxon>
        <taxon>NPAAA clade</taxon>
        <taxon>indigoferoid/millettioid clade</taxon>
        <taxon>Phaseoleae</taxon>
        <taxon>Vigna</taxon>
    </lineage>
</organism>
<protein>
    <submittedName>
        <fullName evidence="8">MADS-box transcription factor</fullName>
    </submittedName>
</protein>
<dbReference type="Gramene" id="Vigun07g018100.1.v1.2">
    <property type="protein sequence ID" value="Vigun07g018100.1.v1.2.CDS.1"/>
    <property type="gene ID" value="Vigun07g018100.v1.2"/>
</dbReference>
<keyword evidence="5" id="KW-0539">Nucleus</keyword>
<dbReference type="Gene3D" id="3.40.1810.10">
    <property type="entry name" value="Transcription factor, MADS-box"/>
    <property type="match status" value="1"/>
</dbReference>
<dbReference type="PANTHER" id="PTHR11945:SF776">
    <property type="entry name" value="AGAMOUS-LIKE 50-RELATED"/>
    <property type="match status" value="1"/>
</dbReference>
<dbReference type="InterPro" id="IPR033896">
    <property type="entry name" value="MEF2-like_N"/>
</dbReference>
<proteinExistence type="predicted"/>
<dbReference type="InterPro" id="IPR002100">
    <property type="entry name" value="TF_MADSbox"/>
</dbReference>
<dbReference type="GO" id="GO:0045944">
    <property type="term" value="P:positive regulation of transcription by RNA polymerase II"/>
    <property type="evidence" value="ECO:0007669"/>
    <property type="project" value="InterPro"/>
</dbReference>
<dbReference type="GO" id="GO:0000981">
    <property type="term" value="F:DNA-binding transcription factor activity, RNA polymerase II-specific"/>
    <property type="evidence" value="ECO:0007669"/>
    <property type="project" value="TreeGrafter"/>
</dbReference>
<reference evidence="8 9" key="1">
    <citation type="submission" date="2019-04" db="EMBL/GenBank/DDBJ databases">
        <title>An improved genome assembly and genetic linkage map for asparagus bean, Vigna unguiculata ssp. sesquipedialis.</title>
        <authorList>
            <person name="Xia Q."/>
            <person name="Zhang R."/>
            <person name="Dong Y."/>
        </authorList>
    </citation>
    <scope>NUCLEOTIDE SEQUENCE [LARGE SCALE GENOMIC DNA]</scope>
    <source>
        <tissue evidence="8">Leaf</tissue>
    </source>
</reference>
<evidence type="ECO:0000256" key="6">
    <source>
        <dbReference type="SAM" id="MobiDB-lite"/>
    </source>
</evidence>
<feature type="domain" description="MADS-box" evidence="7">
    <location>
        <begin position="15"/>
        <end position="75"/>
    </location>
</feature>
<keyword evidence="3" id="KW-0238">DNA-binding</keyword>
<evidence type="ECO:0000256" key="3">
    <source>
        <dbReference type="ARBA" id="ARBA00023125"/>
    </source>
</evidence>
<dbReference type="FunFam" id="3.40.1810.10:FF:000006">
    <property type="entry name" value="Agamous-like MADS-box protein AGL62"/>
    <property type="match status" value="1"/>
</dbReference>
<dbReference type="PRINTS" id="PR00404">
    <property type="entry name" value="MADSDOMAIN"/>
</dbReference>
<feature type="compositionally biased region" description="Low complexity" evidence="6">
    <location>
        <begin position="196"/>
        <end position="206"/>
    </location>
</feature>
<dbReference type="EMBL" id="CP039353">
    <property type="protein sequence ID" value="QCE05362.1"/>
    <property type="molecule type" value="Genomic_DNA"/>
</dbReference>
<dbReference type="GO" id="GO:0005634">
    <property type="term" value="C:nucleus"/>
    <property type="evidence" value="ECO:0007669"/>
    <property type="project" value="UniProtKB-SubCell"/>
</dbReference>
<evidence type="ECO:0000259" key="7">
    <source>
        <dbReference type="PROSITE" id="PS50066"/>
    </source>
</evidence>
<dbReference type="PROSITE" id="PS50066">
    <property type="entry name" value="MADS_BOX_2"/>
    <property type="match status" value="1"/>
</dbReference>
<name>A0A4D6MXJ5_VIGUN</name>
<evidence type="ECO:0000313" key="9">
    <source>
        <dbReference type="Proteomes" id="UP000501690"/>
    </source>
</evidence>
<comment type="subcellular location">
    <subcellularLocation>
        <location evidence="1">Nucleus</location>
    </subcellularLocation>
</comment>
<evidence type="ECO:0000256" key="4">
    <source>
        <dbReference type="ARBA" id="ARBA00023163"/>
    </source>
</evidence>
<evidence type="ECO:0000256" key="2">
    <source>
        <dbReference type="ARBA" id="ARBA00023015"/>
    </source>
</evidence>
<dbReference type="OrthoDB" id="1933443at2759"/>
<dbReference type="SUPFAM" id="SSF55455">
    <property type="entry name" value="SRF-like"/>
    <property type="match status" value="1"/>
</dbReference>
<dbReference type="PANTHER" id="PTHR11945">
    <property type="entry name" value="MADS BOX PROTEIN"/>
    <property type="match status" value="1"/>
</dbReference>
<dbReference type="Pfam" id="PF00319">
    <property type="entry name" value="SRF-TF"/>
    <property type="match status" value="1"/>
</dbReference>
<keyword evidence="2" id="KW-0805">Transcription regulation</keyword>
<dbReference type="CDD" id="cd00265">
    <property type="entry name" value="MADS_MEF2_like"/>
    <property type="match status" value="1"/>
</dbReference>
<evidence type="ECO:0000256" key="1">
    <source>
        <dbReference type="ARBA" id="ARBA00004123"/>
    </source>
</evidence>
<dbReference type="InterPro" id="IPR036879">
    <property type="entry name" value="TF_MADSbox_sf"/>
</dbReference>
<sequence length="215" mass="24375">MDSKNMAKKTLKKTKGRQKIEIKKMSNEHNLRVTFSKRRTGIFKKASELATLCGVDIAVIMFSPSNQVFSFGSPNVDPVIQRYMAQGPPPLLTLDLNEAHSTVDEGELHAQLNNLSDQMAAEKKHEEGLKRVMKDVEEHSWWAMPMDCMNDAQLEKYKKMLEDLKERVNEKREKLLLQTTFAYNSPSQFLSAGSNNSFSSSVDNNSETIHPPLSL</sequence>
<evidence type="ECO:0000256" key="5">
    <source>
        <dbReference type="ARBA" id="ARBA00023242"/>
    </source>
</evidence>
<accession>A0A4D6MXJ5</accession>
<dbReference type="GO" id="GO:0046983">
    <property type="term" value="F:protein dimerization activity"/>
    <property type="evidence" value="ECO:0007669"/>
    <property type="project" value="InterPro"/>
</dbReference>
<keyword evidence="4" id="KW-0804">Transcription</keyword>
<keyword evidence="9" id="KW-1185">Reference proteome</keyword>
<evidence type="ECO:0000313" key="8">
    <source>
        <dbReference type="EMBL" id="QCE05362.1"/>
    </source>
</evidence>
<dbReference type="GO" id="GO:0000978">
    <property type="term" value="F:RNA polymerase II cis-regulatory region sequence-specific DNA binding"/>
    <property type="evidence" value="ECO:0007669"/>
    <property type="project" value="TreeGrafter"/>
</dbReference>